<keyword evidence="3" id="KW-1185">Reference proteome</keyword>
<dbReference type="EMBL" id="JXYA01000029">
    <property type="protein sequence ID" value="KJZ08044.1"/>
    <property type="molecule type" value="Genomic_DNA"/>
</dbReference>
<feature type="signal peptide" evidence="1">
    <location>
        <begin position="1"/>
        <end position="21"/>
    </location>
</feature>
<accession>A0A0F4QL51</accession>
<dbReference type="SUPFAM" id="SSF56935">
    <property type="entry name" value="Porins"/>
    <property type="match status" value="1"/>
</dbReference>
<evidence type="ECO:0000313" key="3">
    <source>
        <dbReference type="Proteomes" id="UP000033452"/>
    </source>
</evidence>
<dbReference type="OrthoDB" id="197869at2"/>
<sequence>MRSTFVMFLSLLWCLSLALQADELKVDGFATLDINISNSQTAGIRHVISQPDVSYLGEPSFANSSIGLQLDWQSSSQLQWVAQAVLKERKEYKLDYLIQMAFARYTLTPNWQFRAGRTGLDLYMMTEYRDIGFAFNYGHPPTEFYAVVPHQNLDGFDVTYTYPFAQSVLSYKVFAGRSNAPIVSDNDFIWDVELESIYGMSLSLQSQNWLIRSNYTTTKAGNTNEQQGQLLRALQPIPDDLWPTRQALIESLQIKGKRFNYFTVGAMYDDSQWILQGELAYIDSHSEVLNHLKAGYVSAGMHQEDDTWLLTFSAAKSNNRVDPGPLLSTPELDVLYHGVIRHTNFYLIDQHTWSLSWRRDLTSTLAVKVQLDHTQANHLPSAFYLHKNLSSSKHDKYFQSLGLSLNWVF</sequence>
<reference evidence="2 3" key="1">
    <citation type="journal article" date="2015" name="BMC Genomics">
        <title>Genome mining reveals unlocked bioactive potential of marine Gram-negative bacteria.</title>
        <authorList>
            <person name="Machado H."/>
            <person name="Sonnenschein E.C."/>
            <person name="Melchiorsen J."/>
            <person name="Gram L."/>
        </authorList>
    </citation>
    <scope>NUCLEOTIDE SEQUENCE [LARGE SCALE GENOMIC DNA]</scope>
    <source>
        <strain evidence="2 3">S2471</strain>
    </source>
</reference>
<gene>
    <name evidence="2" type="ORF">TW77_13520</name>
</gene>
<evidence type="ECO:0000313" key="2">
    <source>
        <dbReference type="EMBL" id="KJZ08044.1"/>
    </source>
</evidence>
<keyword evidence="1" id="KW-0732">Signal</keyword>
<dbReference type="RefSeq" id="WP_046005519.1">
    <property type="nucleotide sequence ID" value="NZ_JXYA01000029.1"/>
</dbReference>
<dbReference type="Proteomes" id="UP000033452">
    <property type="component" value="Unassembled WGS sequence"/>
</dbReference>
<organism evidence="2 3">
    <name type="scientific">Pseudoalteromonas rubra</name>
    <dbReference type="NCBI Taxonomy" id="43658"/>
    <lineage>
        <taxon>Bacteria</taxon>
        <taxon>Pseudomonadati</taxon>
        <taxon>Pseudomonadota</taxon>
        <taxon>Gammaproteobacteria</taxon>
        <taxon>Alteromonadales</taxon>
        <taxon>Pseudoalteromonadaceae</taxon>
        <taxon>Pseudoalteromonas</taxon>
    </lineage>
</organism>
<name>A0A0F4QL51_9GAMM</name>
<dbReference type="AlphaFoldDB" id="A0A0F4QL51"/>
<evidence type="ECO:0008006" key="4">
    <source>
        <dbReference type="Google" id="ProtNLM"/>
    </source>
</evidence>
<dbReference type="PATRIC" id="fig|43658.5.peg.2854"/>
<comment type="caution">
    <text evidence="2">The sequence shown here is derived from an EMBL/GenBank/DDBJ whole genome shotgun (WGS) entry which is preliminary data.</text>
</comment>
<proteinExistence type="predicted"/>
<feature type="chain" id="PRO_5002475418" description="Porin domain-containing protein" evidence="1">
    <location>
        <begin position="22"/>
        <end position="409"/>
    </location>
</feature>
<evidence type="ECO:0000256" key="1">
    <source>
        <dbReference type="SAM" id="SignalP"/>
    </source>
</evidence>
<protein>
    <recommendedName>
        <fullName evidence="4">Porin domain-containing protein</fullName>
    </recommendedName>
</protein>